<dbReference type="SUPFAM" id="SSF50249">
    <property type="entry name" value="Nucleic acid-binding proteins"/>
    <property type="match status" value="1"/>
</dbReference>
<dbReference type="OrthoDB" id="77828at2759"/>
<dbReference type="Gene3D" id="2.40.50.140">
    <property type="entry name" value="Nucleic acid-binding proteins"/>
    <property type="match status" value="1"/>
</dbReference>
<evidence type="ECO:0000313" key="6">
    <source>
        <dbReference type="EMBL" id="CAG7947933.1"/>
    </source>
</evidence>
<comment type="subcellular location">
    <subcellularLocation>
        <location evidence="1">Chromosome</location>
        <location evidence="1">Telomere</location>
    </subcellularLocation>
</comment>
<evidence type="ECO:0000256" key="4">
    <source>
        <dbReference type="SAM" id="Coils"/>
    </source>
</evidence>
<evidence type="ECO:0000313" key="7">
    <source>
        <dbReference type="Proteomes" id="UP001153618"/>
    </source>
</evidence>
<keyword evidence="3" id="KW-0779">Telomere</keyword>
<dbReference type="AlphaFoldDB" id="A0A9W4MM97"/>
<evidence type="ECO:0000256" key="3">
    <source>
        <dbReference type="ARBA" id="ARBA00022895"/>
    </source>
</evidence>
<name>A0A9W4MM97_PENOL</name>
<dbReference type="EMBL" id="CAJVOS010000007">
    <property type="protein sequence ID" value="CAG7947933.1"/>
    <property type="molecule type" value="Genomic_DNA"/>
</dbReference>
<dbReference type="Pfam" id="PF10451">
    <property type="entry name" value="Stn1"/>
    <property type="match status" value="1"/>
</dbReference>
<dbReference type="InterPro" id="IPR018856">
    <property type="entry name" value="Stn1_N"/>
</dbReference>
<feature type="coiled-coil region" evidence="4">
    <location>
        <begin position="238"/>
        <end position="283"/>
    </location>
</feature>
<sequence>METDNNETLIFYPAFCFKASPTHFTWVKIGAADVHRLRKIGGFVGQKVFFYNNHPVRFVSLLGLIVERKEVYQRTILTMDDSSGAIIEVIVLHKFDPSNRPSGTEARKDVHQGQINIFTGEPIDAEKTPWSAFSATERPPLQLKKTVHITATDQHEVDISSLQPGSLVRVKGILGTFRNMMQIHLERFELVADTNAEMQFLDERLRFLLEVLSVPWVLTDDEIESLRQAAERGDEKVLEDKRRAQMRARKRVEREEKDARTIARRYEREEKARERQLGALREDGQMVMRRFGF</sequence>
<feature type="domain" description="CST complex subunit Stn1 N-terminal" evidence="5">
    <location>
        <begin position="46"/>
        <end position="89"/>
    </location>
</feature>
<gene>
    <name evidence="6" type="ORF">POLS_LOCUS360</name>
</gene>
<evidence type="ECO:0000256" key="2">
    <source>
        <dbReference type="ARBA" id="ARBA00022454"/>
    </source>
</evidence>
<protein>
    <recommendedName>
        <fullName evidence="5">CST complex subunit Stn1 N-terminal domain-containing protein</fullName>
    </recommendedName>
</protein>
<reference evidence="6" key="1">
    <citation type="submission" date="2021-07" db="EMBL/GenBank/DDBJ databases">
        <authorList>
            <person name="Branca A.L. A."/>
        </authorList>
    </citation>
    <scope>NUCLEOTIDE SEQUENCE</scope>
</reference>
<proteinExistence type="predicted"/>
<accession>A0A9W4MM97</accession>
<keyword evidence="4" id="KW-0175">Coiled coil</keyword>
<keyword evidence="7" id="KW-1185">Reference proteome</keyword>
<dbReference type="InterPro" id="IPR012340">
    <property type="entry name" value="NA-bd_OB-fold"/>
</dbReference>
<comment type="caution">
    <text evidence="6">The sequence shown here is derived from an EMBL/GenBank/DDBJ whole genome shotgun (WGS) entry which is preliminary data.</text>
</comment>
<evidence type="ECO:0000256" key="1">
    <source>
        <dbReference type="ARBA" id="ARBA00004574"/>
    </source>
</evidence>
<organism evidence="6 7">
    <name type="scientific">Penicillium olsonii</name>
    <dbReference type="NCBI Taxonomy" id="99116"/>
    <lineage>
        <taxon>Eukaryota</taxon>
        <taxon>Fungi</taxon>
        <taxon>Dikarya</taxon>
        <taxon>Ascomycota</taxon>
        <taxon>Pezizomycotina</taxon>
        <taxon>Eurotiomycetes</taxon>
        <taxon>Eurotiomycetidae</taxon>
        <taxon>Eurotiales</taxon>
        <taxon>Aspergillaceae</taxon>
        <taxon>Penicillium</taxon>
    </lineage>
</organism>
<evidence type="ECO:0000259" key="5">
    <source>
        <dbReference type="Pfam" id="PF10451"/>
    </source>
</evidence>
<keyword evidence="2" id="KW-0158">Chromosome</keyword>
<dbReference type="Proteomes" id="UP001153618">
    <property type="component" value="Unassembled WGS sequence"/>
</dbReference>
<dbReference type="GO" id="GO:0000781">
    <property type="term" value="C:chromosome, telomeric region"/>
    <property type="evidence" value="ECO:0007669"/>
    <property type="project" value="UniProtKB-SubCell"/>
</dbReference>